<reference evidence="15 16" key="1">
    <citation type="journal article" date="2016" name="Nat. Commun.">
        <title>Thousands of microbial genomes shed light on interconnected biogeochemical processes in an aquifer system.</title>
        <authorList>
            <person name="Anantharaman K."/>
            <person name="Brown C.T."/>
            <person name="Hug L.A."/>
            <person name="Sharon I."/>
            <person name="Castelle C.J."/>
            <person name="Probst A.J."/>
            <person name="Thomas B.C."/>
            <person name="Singh A."/>
            <person name="Wilkins M.J."/>
            <person name="Karaoz U."/>
            <person name="Brodie E.L."/>
            <person name="Williams K.H."/>
            <person name="Hubbard S.S."/>
            <person name="Banfield J.F."/>
        </authorList>
    </citation>
    <scope>NUCLEOTIDE SEQUENCE [LARGE SCALE GENOMIC DNA]</scope>
</reference>
<evidence type="ECO:0000256" key="13">
    <source>
        <dbReference type="RuleBase" id="RU003515"/>
    </source>
</evidence>
<comment type="function">
    <text evidence="3 13">Endonuclease that specifically degrades the RNA of RNA-DNA hybrids.</text>
</comment>
<dbReference type="GO" id="GO:0032299">
    <property type="term" value="C:ribonuclease H2 complex"/>
    <property type="evidence" value="ECO:0007669"/>
    <property type="project" value="TreeGrafter"/>
</dbReference>
<keyword evidence="11" id="KW-0464">Manganese</keyword>
<dbReference type="Proteomes" id="UP000177306">
    <property type="component" value="Unassembled WGS sequence"/>
</dbReference>
<evidence type="ECO:0000313" key="15">
    <source>
        <dbReference type="EMBL" id="OGG72802.1"/>
    </source>
</evidence>
<feature type="binding site" evidence="12">
    <location>
        <position position="12"/>
    </location>
    <ligand>
        <name>a divalent metal cation</name>
        <dbReference type="ChEBI" id="CHEBI:60240"/>
    </ligand>
</feature>
<comment type="similarity">
    <text evidence="5 13">Belongs to the RNase HII family.</text>
</comment>
<feature type="domain" description="RNase H type-2" evidence="14">
    <location>
        <begin position="5"/>
        <end position="195"/>
    </location>
</feature>
<comment type="subcellular location">
    <subcellularLocation>
        <location evidence="4">Cytoplasm</location>
    </subcellularLocation>
</comment>
<comment type="cofactor">
    <cofactor evidence="2">
        <name>Mg(2+)</name>
        <dbReference type="ChEBI" id="CHEBI:18420"/>
    </cofactor>
</comment>
<proteinExistence type="inferred from homology"/>
<evidence type="ECO:0000256" key="6">
    <source>
        <dbReference type="ARBA" id="ARBA00022490"/>
    </source>
</evidence>
<gene>
    <name evidence="15" type="ORF">A3A38_00615</name>
</gene>
<dbReference type="PANTHER" id="PTHR10954">
    <property type="entry name" value="RIBONUCLEASE H2 SUBUNIT A"/>
    <property type="match status" value="1"/>
</dbReference>
<dbReference type="GO" id="GO:0005737">
    <property type="term" value="C:cytoplasm"/>
    <property type="evidence" value="ECO:0007669"/>
    <property type="project" value="UniProtKB-SubCell"/>
</dbReference>
<dbReference type="GO" id="GO:0004523">
    <property type="term" value="F:RNA-DNA hybrid ribonuclease activity"/>
    <property type="evidence" value="ECO:0007669"/>
    <property type="project" value="UniProtKB-UniRule"/>
</dbReference>
<dbReference type="InterPro" id="IPR001352">
    <property type="entry name" value="RNase_HII/HIII"/>
</dbReference>
<comment type="cofactor">
    <cofactor evidence="12">
        <name>Mn(2+)</name>
        <dbReference type="ChEBI" id="CHEBI:29035"/>
    </cofactor>
    <cofactor evidence="12">
        <name>Mg(2+)</name>
        <dbReference type="ChEBI" id="CHEBI:18420"/>
    </cofactor>
    <text evidence="12">Manganese or magnesium. Binds 1 divalent metal ion per monomer in the absence of substrate. May bind a second metal ion after substrate binding.</text>
</comment>
<evidence type="ECO:0000256" key="10">
    <source>
        <dbReference type="ARBA" id="ARBA00022801"/>
    </source>
</evidence>
<keyword evidence="9 12" id="KW-0255">Endonuclease</keyword>
<dbReference type="GO" id="GO:0046872">
    <property type="term" value="F:metal ion binding"/>
    <property type="evidence" value="ECO:0007669"/>
    <property type="project" value="UniProtKB-KW"/>
</dbReference>
<evidence type="ECO:0000259" key="14">
    <source>
        <dbReference type="PROSITE" id="PS51975"/>
    </source>
</evidence>
<evidence type="ECO:0000256" key="12">
    <source>
        <dbReference type="PROSITE-ProRule" id="PRU01319"/>
    </source>
</evidence>
<keyword evidence="8 12" id="KW-0479">Metal-binding</keyword>
<dbReference type="SUPFAM" id="SSF53098">
    <property type="entry name" value="Ribonuclease H-like"/>
    <property type="match status" value="1"/>
</dbReference>
<dbReference type="GO" id="GO:0003723">
    <property type="term" value="F:RNA binding"/>
    <property type="evidence" value="ECO:0007669"/>
    <property type="project" value="UniProtKB-UniRule"/>
</dbReference>
<dbReference type="GO" id="GO:0043137">
    <property type="term" value="P:DNA replication, removal of RNA primer"/>
    <property type="evidence" value="ECO:0007669"/>
    <property type="project" value="TreeGrafter"/>
</dbReference>
<dbReference type="PROSITE" id="PS51975">
    <property type="entry name" value="RNASE_H_2"/>
    <property type="match status" value="1"/>
</dbReference>
<dbReference type="Pfam" id="PF01351">
    <property type="entry name" value="RNase_HII"/>
    <property type="match status" value="1"/>
</dbReference>
<feature type="binding site" evidence="12">
    <location>
        <position position="11"/>
    </location>
    <ligand>
        <name>a divalent metal cation</name>
        <dbReference type="ChEBI" id="CHEBI:60240"/>
    </ligand>
</feature>
<evidence type="ECO:0000256" key="4">
    <source>
        <dbReference type="ARBA" id="ARBA00004496"/>
    </source>
</evidence>
<dbReference type="AlphaFoldDB" id="A0A1F6EHL9"/>
<keyword evidence="6" id="KW-0963">Cytoplasm</keyword>
<evidence type="ECO:0000256" key="2">
    <source>
        <dbReference type="ARBA" id="ARBA00001946"/>
    </source>
</evidence>
<evidence type="ECO:0000256" key="5">
    <source>
        <dbReference type="ARBA" id="ARBA00007383"/>
    </source>
</evidence>
<dbReference type="CDD" id="cd07182">
    <property type="entry name" value="RNase_HII_bacteria_HII_like"/>
    <property type="match status" value="1"/>
</dbReference>
<evidence type="ECO:0000256" key="8">
    <source>
        <dbReference type="ARBA" id="ARBA00022723"/>
    </source>
</evidence>
<evidence type="ECO:0000313" key="16">
    <source>
        <dbReference type="Proteomes" id="UP000177306"/>
    </source>
</evidence>
<dbReference type="InterPro" id="IPR012337">
    <property type="entry name" value="RNaseH-like_sf"/>
</dbReference>
<dbReference type="PANTHER" id="PTHR10954:SF18">
    <property type="entry name" value="RIBONUCLEASE HII"/>
    <property type="match status" value="1"/>
</dbReference>
<sequence>MHVPRFLIGIDEAGRAPLAGPVAVGAVLVPADFDFSLVAGVKDSKQLTPLGREKWYRKIIALEAAGMRHVVSYSSAETIDAHGITMAVYHAIASSLKRLGVGPNEAEVRLDGALHAPRKFVNQTTIVNGDEMEPVISLAAIAAKVSRDRRMMKLARRHKGYGFEKHKGYGTKEHYAAIASLGIIPLIHRASFCPR</sequence>
<feature type="binding site" evidence="12">
    <location>
        <position position="111"/>
    </location>
    <ligand>
        <name>a divalent metal cation</name>
        <dbReference type="ChEBI" id="CHEBI:60240"/>
    </ligand>
</feature>
<dbReference type="InterPro" id="IPR036397">
    <property type="entry name" value="RNaseH_sf"/>
</dbReference>
<evidence type="ECO:0000256" key="9">
    <source>
        <dbReference type="ARBA" id="ARBA00022759"/>
    </source>
</evidence>
<keyword evidence="10 12" id="KW-0378">Hydrolase</keyword>
<accession>A0A1F6EHL9</accession>
<name>A0A1F6EHL9_9BACT</name>
<dbReference type="GO" id="GO:0006298">
    <property type="term" value="P:mismatch repair"/>
    <property type="evidence" value="ECO:0007669"/>
    <property type="project" value="TreeGrafter"/>
</dbReference>
<dbReference type="Gene3D" id="3.30.420.10">
    <property type="entry name" value="Ribonuclease H-like superfamily/Ribonuclease H"/>
    <property type="match status" value="1"/>
</dbReference>
<protein>
    <recommendedName>
        <fullName evidence="13">Ribonuclease</fullName>
        <ecNumber evidence="13">3.1.26.4</ecNumber>
    </recommendedName>
</protein>
<dbReference type="InterPro" id="IPR022898">
    <property type="entry name" value="RNase_HII"/>
</dbReference>
<evidence type="ECO:0000256" key="3">
    <source>
        <dbReference type="ARBA" id="ARBA00004065"/>
    </source>
</evidence>
<evidence type="ECO:0000256" key="11">
    <source>
        <dbReference type="ARBA" id="ARBA00023211"/>
    </source>
</evidence>
<keyword evidence="7 12" id="KW-0540">Nuclease</keyword>
<evidence type="ECO:0000256" key="1">
    <source>
        <dbReference type="ARBA" id="ARBA00000077"/>
    </source>
</evidence>
<comment type="catalytic activity">
    <reaction evidence="1 12 13">
        <text>Endonucleolytic cleavage to 5'-phosphomonoester.</text>
        <dbReference type="EC" id="3.1.26.4"/>
    </reaction>
</comment>
<dbReference type="InterPro" id="IPR024567">
    <property type="entry name" value="RNase_HII/HIII_dom"/>
</dbReference>
<dbReference type="EMBL" id="MFLY01000030">
    <property type="protein sequence ID" value="OGG72802.1"/>
    <property type="molecule type" value="Genomic_DNA"/>
</dbReference>
<comment type="caution">
    <text evidence="15">The sequence shown here is derived from an EMBL/GenBank/DDBJ whole genome shotgun (WGS) entry which is preliminary data.</text>
</comment>
<evidence type="ECO:0000256" key="7">
    <source>
        <dbReference type="ARBA" id="ARBA00022722"/>
    </source>
</evidence>
<dbReference type="EC" id="3.1.26.4" evidence="13"/>
<organism evidence="15 16">
    <name type="scientific">Candidatus Kaiserbacteria bacterium RIFCSPLOWO2_01_FULL_53_17</name>
    <dbReference type="NCBI Taxonomy" id="1798511"/>
    <lineage>
        <taxon>Bacteria</taxon>
        <taxon>Candidatus Kaiseribacteriota</taxon>
    </lineage>
</organism>